<gene>
    <name evidence="2" type="ORF">JCM15548_275</name>
</gene>
<dbReference type="EMBL" id="BAZW01000001">
    <property type="protein sequence ID" value="GAO28209.1"/>
    <property type="molecule type" value="Genomic_DNA"/>
</dbReference>
<accession>A0A0E9LSH7</accession>
<feature type="transmembrane region" description="Helical" evidence="1">
    <location>
        <begin position="7"/>
        <end position="26"/>
    </location>
</feature>
<dbReference type="RefSeq" id="WP_173427634.1">
    <property type="nucleotide sequence ID" value="NZ_BAZW01000001.1"/>
</dbReference>
<organism evidence="2 3">
    <name type="scientific">Geofilum rubicundum JCM 15548</name>
    <dbReference type="NCBI Taxonomy" id="1236989"/>
    <lineage>
        <taxon>Bacteria</taxon>
        <taxon>Pseudomonadati</taxon>
        <taxon>Bacteroidota</taxon>
        <taxon>Bacteroidia</taxon>
        <taxon>Marinilabiliales</taxon>
        <taxon>Marinilabiliaceae</taxon>
        <taxon>Geofilum</taxon>
    </lineage>
</organism>
<keyword evidence="3" id="KW-1185">Reference proteome</keyword>
<sequence length="56" mass="6197">MKELLKYLGLFLILAGVVVLGFYAFASMISNLFLIIAALLLVGGLALYILFNRIFD</sequence>
<evidence type="ECO:0000256" key="1">
    <source>
        <dbReference type="SAM" id="Phobius"/>
    </source>
</evidence>
<evidence type="ECO:0000313" key="3">
    <source>
        <dbReference type="Proteomes" id="UP000032900"/>
    </source>
</evidence>
<keyword evidence="1" id="KW-1133">Transmembrane helix</keyword>
<reference evidence="2 3" key="1">
    <citation type="journal article" date="2015" name="Microbes Environ.">
        <title>Distribution and evolution of nitrogen fixation genes in the phylum bacteroidetes.</title>
        <authorList>
            <person name="Inoue J."/>
            <person name="Oshima K."/>
            <person name="Suda W."/>
            <person name="Sakamoto M."/>
            <person name="Iino T."/>
            <person name="Noda S."/>
            <person name="Hongoh Y."/>
            <person name="Hattori M."/>
            <person name="Ohkuma M."/>
        </authorList>
    </citation>
    <scope>NUCLEOTIDE SEQUENCE [LARGE SCALE GENOMIC DNA]</scope>
    <source>
        <strain evidence="2">JCM 15548</strain>
    </source>
</reference>
<name>A0A0E9LSH7_9BACT</name>
<keyword evidence="1" id="KW-0812">Transmembrane</keyword>
<dbReference type="Proteomes" id="UP000032900">
    <property type="component" value="Unassembled WGS sequence"/>
</dbReference>
<comment type="caution">
    <text evidence="2">The sequence shown here is derived from an EMBL/GenBank/DDBJ whole genome shotgun (WGS) entry which is preliminary data.</text>
</comment>
<dbReference type="AlphaFoldDB" id="A0A0E9LSH7"/>
<evidence type="ECO:0000313" key="2">
    <source>
        <dbReference type="EMBL" id="GAO28209.1"/>
    </source>
</evidence>
<proteinExistence type="predicted"/>
<feature type="transmembrane region" description="Helical" evidence="1">
    <location>
        <begin position="32"/>
        <end position="51"/>
    </location>
</feature>
<protein>
    <submittedName>
        <fullName evidence="2">Uncharacterized protein</fullName>
    </submittedName>
</protein>
<keyword evidence="1" id="KW-0472">Membrane</keyword>